<sequence length="124" mass="13465">MKTMLSTFILSLAALTQPFEVRAGEADVVQVALTRSGDGTYQASVTVEHADEGWDHYANAWEVVAPDGTVLATRVLAHPHVNEQPFTRSLSGIAIPKNIKKVRFRAKDSVHGYGGKEIVLPVNP</sequence>
<reference evidence="1 2" key="1">
    <citation type="submission" date="2017-09" db="EMBL/GenBank/DDBJ databases">
        <authorList>
            <person name="Ehlers B."/>
            <person name="Leendertz F.H."/>
        </authorList>
    </citation>
    <scope>NUCLEOTIDE SEQUENCE [LARGE SCALE GENOMIC DNA]</scope>
    <source>
        <strain evidence="1 2">DSM 18289</strain>
    </source>
</reference>
<dbReference type="EMBL" id="OBEL01000001">
    <property type="protein sequence ID" value="SNZ07569.1"/>
    <property type="molecule type" value="Genomic_DNA"/>
</dbReference>
<organism evidence="1 2">
    <name type="scientific">Cohaesibacter gelatinilyticus</name>
    <dbReference type="NCBI Taxonomy" id="372072"/>
    <lineage>
        <taxon>Bacteria</taxon>
        <taxon>Pseudomonadati</taxon>
        <taxon>Pseudomonadota</taxon>
        <taxon>Alphaproteobacteria</taxon>
        <taxon>Hyphomicrobiales</taxon>
        <taxon>Cohaesibacteraceae</taxon>
    </lineage>
</organism>
<protein>
    <submittedName>
        <fullName evidence="1">Uncharacterized protein</fullName>
    </submittedName>
</protein>
<dbReference type="AlphaFoldDB" id="A0A285NDP6"/>
<name>A0A285NDP6_9HYPH</name>
<evidence type="ECO:0000313" key="2">
    <source>
        <dbReference type="Proteomes" id="UP000219439"/>
    </source>
</evidence>
<gene>
    <name evidence="1" type="ORF">SAMN06265368_1101</name>
</gene>
<keyword evidence="2" id="KW-1185">Reference proteome</keyword>
<proteinExistence type="predicted"/>
<dbReference type="RefSeq" id="WP_210200760.1">
    <property type="nucleotide sequence ID" value="NZ_OBEL01000001.1"/>
</dbReference>
<accession>A0A285NDP6</accession>
<dbReference type="Proteomes" id="UP000219439">
    <property type="component" value="Unassembled WGS sequence"/>
</dbReference>
<evidence type="ECO:0000313" key="1">
    <source>
        <dbReference type="EMBL" id="SNZ07569.1"/>
    </source>
</evidence>